<reference evidence="2" key="1">
    <citation type="journal article" date="2021" name="BMC Genomics">
        <title>Chromosome-level genome assembly and manually-curated proteome of model necrotroph Parastagonospora nodorum Sn15 reveals a genome-wide trove of candidate effector homologs, and redundancy of virulence-related functions within an accessory chromosome.</title>
        <authorList>
            <person name="Bertazzoni S."/>
            <person name="Jones D.A.B."/>
            <person name="Phan H.T."/>
            <person name="Tan K.-C."/>
            <person name="Hane J.K."/>
        </authorList>
    </citation>
    <scope>NUCLEOTIDE SEQUENCE [LARGE SCALE GENOMIC DNA]</scope>
    <source>
        <strain evidence="2">SN15 / ATCC MYA-4574 / FGSC 10173)</strain>
    </source>
</reference>
<dbReference type="AlphaFoldDB" id="A0A7U2HXC6"/>
<gene>
    <name evidence="1" type="ORF">JI435_305280</name>
</gene>
<evidence type="ECO:0000313" key="2">
    <source>
        <dbReference type="Proteomes" id="UP000663193"/>
    </source>
</evidence>
<name>A0A7U2HXC6_PHANO</name>
<keyword evidence="2" id="KW-1185">Reference proteome</keyword>
<proteinExistence type="predicted"/>
<organism evidence="1 2">
    <name type="scientific">Phaeosphaeria nodorum (strain SN15 / ATCC MYA-4574 / FGSC 10173)</name>
    <name type="common">Glume blotch fungus</name>
    <name type="synonym">Parastagonospora nodorum</name>
    <dbReference type="NCBI Taxonomy" id="321614"/>
    <lineage>
        <taxon>Eukaryota</taxon>
        <taxon>Fungi</taxon>
        <taxon>Dikarya</taxon>
        <taxon>Ascomycota</taxon>
        <taxon>Pezizomycotina</taxon>
        <taxon>Dothideomycetes</taxon>
        <taxon>Pleosporomycetidae</taxon>
        <taxon>Pleosporales</taxon>
        <taxon>Pleosporineae</taxon>
        <taxon>Phaeosphaeriaceae</taxon>
        <taxon>Parastagonospora</taxon>
    </lineage>
</organism>
<dbReference type="VEuPathDB" id="FungiDB:JI435_305280"/>
<dbReference type="Proteomes" id="UP000663193">
    <property type="component" value="Chromosome 4"/>
</dbReference>
<sequence length="121" mass="13534">MWKSKWRFFPTKVLCKRGRSGNNVYFIPGPLRHVSLGCHSHANSPRPANPLYISHNWNLSIQSVDVLTARVPIIVAQPSYRGRETVLVSYRPYAAVKYAWKTCGLLPLAMDNGAALANHCG</sequence>
<dbReference type="EMBL" id="CP069026">
    <property type="protein sequence ID" value="QRC94123.1"/>
    <property type="molecule type" value="Genomic_DNA"/>
</dbReference>
<protein>
    <submittedName>
        <fullName evidence="1">Uncharacterized protein</fullName>
    </submittedName>
</protein>
<accession>A0A7U2HXC6</accession>
<evidence type="ECO:0000313" key="1">
    <source>
        <dbReference type="EMBL" id="QRC94123.1"/>
    </source>
</evidence>